<comment type="caution">
    <text evidence="2">The sequence shown here is derived from an EMBL/GenBank/DDBJ whole genome shotgun (WGS) entry which is preliminary data.</text>
</comment>
<proteinExistence type="predicted"/>
<dbReference type="Pfam" id="PF06935">
    <property type="entry name" value="DUF1284"/>
    <property type="match status" value="1"/>
</dbReference>
<reference evidence="2 3" key="1">
    <citation type="submission" date="2015-09" db="EMBL/GenBank/DDBJ databases">
        <title>Draft genome sequence of Aliiroseovarius crassostreae CV919-312TSm, the causative agent of Roseovarius Oyster Disease (formerly Juvenile Oyster Disease).</title>
        <authorList>
            <person name="Kessner L."/>
            <person name="Spinard E."/>
            <person name="Nelson D."/>
        </authorList>
    </citation>
    <scope>NUCLEOTIDE SEQUENCE [LARGE SCALE GENOMIC DNA]</scope>
    <source>
        <strain evidence="2 3">CV919-312</strain>
    </source>
</reference>
<dbReference type="OrthoDB" id="6195504at2"/>
<evidence type="ECO:0000313" key="2">
    <source>
        <dbReference type="EMBL" id="KPN62014.1"/>
    </source>
</evidence>
<dbReference type="EMBL" id="LKBA01000023">
    <property type="protein sequence ID" value="KPN62014.1"/>
    <property type="molecule type" value="Genomic_DNA"/>
</dbReference>
<dbReference type="InterPro" id="IPR009702">
    <property type="entry name" value="DUF1284"/>
</dbReference>
<evidence type="ECO:0000313" key="3">
    <source>
        <dbReference type="Proteomes" id="UP000050471"/>
    </source>
</evidence>
<evidence type="ECO:0000256" key="1">
    <source>
        <dbReference type="SAM" id="MobiDB-lite"/>
    </source>
</evidence>
<feature type="region of interest" description="Disordered" evidence="1">
    <location>
        <begin position="142"/>
        <end position="161"/>
    </location>
</feature>
<sequence length="161" mass="18041">MTKLRFRPHHFLCSLGFQGKGYSDGFTANMDGIVNGCLRADGGDQVEIEVIRHTDDICGPCPKRINTKCQNQEGIEALDRQHLTALDLRYGQTLTWGEAEATIRRKVRPRDLNTICAGCQWLSYGLCETALRDLHDRLDLEDDGVRPLAPSSQKAAQERAK</sequence>
<organism evidence="2 3">
    <name type="scientific">Aliiroseovarius crassostreae</name>
    <dbReference type="NCBI Taxonomy" id="154981"/>
    <lineage>
        <taxon>Bacteria</taxon>
        <taxon>Pseudomonadati</taxon>
        <taxon>Pseudomonadota</taxon>
        <taxon>Alphaproteobacteria</taxon>
        <taxon>Rhodobacterales</taxon>
        <taxon>Paracoccaceae</taxon>
        <taxon>Aliiroseovarius</taxon>
    </lineage>
</organism>
<protein>
    <recommendedName>
        <fullName evidence="4">DUF1284 domain-containing protein</fullName>
    </recommendedName>
</protein>
<gene>
    <name evidence="2" type="ORF">AKJ29_05275</name>
</gene>
<name>A0A0P7HZK7_9RHOB</name>
<dbReference type="RefSeq" id="WP_055192664.1">
    <property type="nucleotide sequence ID" value="NZ_FPBS01000018.1"/>
</dbReference>
<keyword evidence="3" id="KW-1185">Reference proteome</keyword>
<dbReference type="STRING" id="154981.AKJ29_05275"/>
<dbReference type="AlphaFoldDB" id="A0A0P7HZK7"/>
<evidence type="ECO:0008006" key="4">
    <source>
        <dbReference type="Google" id="ProtNLM"/>
    </source>
</evidence>
<accession>A0A0P7HZK7</accession>
<dbReference type="Proteomes" id="UP000050471">
    <property type="component" value="Unassembled WGS sequence"/>
</dbReference>